<dbReference type="RefSeq" id="WP_091860940.1">
    <property type="nucleotide sequence ID" value="NZ_FNBZ01000008.1"/>
</dbReference>
<reference evidence="1 2" key="1">
    <citation type="submission" date="2016-10" db="EMBL/GenBank/DDBJ databases">
        <authorList>
            <person name="Varghese N."/>
            <person name="Submissions S."/>
        </authorList>
    </citation>
    <scope>NUCLEOTIDE SEQUENCE [LARGE SCALE GENOMIC DNA]</scope>
    <source>
        <strain evidence="1 2">DSM 26672</strain>
    </source>
</reference>
<protein>
    <recommendedName>
        <fullName evidence="3">DUF982 domain-containing protein</fullName>
    </recommendedName>
</protein>
<keyword evidence="2" id="KW-1185">Reference proteome</keyword>
<sequence length="81" mass="9329">MEQAQKRGLARLMLRWPDRRAALREKYGQDIRLAELCEAYEAAWEAAAYWAKSPSVVGRERAEEYNALASATEQDILERIS</sequence>
<organism evidence="1 2">
    <name type="scientific">Bosea robiniae</name>
    <dbReference type="NCBI Taxonomy" id="1036780"/>
    <lineage>
        <taxon>Bacteria</taxon>
        <taxon>Pseudomonadati</taxon>
        <taxon>Pseudomonadota</taxon>
        <taxon>Alphaproteobacteria</taxon>
        <taxon>Hyphomicrobiales</taxon>
        <taxon>Boseaceae</taxon>
        <taxon>Bosea</taxon>
    </lineage>
</organism>
<accession>A0ABY0P4U3</accession>
<evidence type="ECO:0000313" key="1">
    <source>
        <dbReference type="EMBL" id="SDH33216.1"/>
    </source>
</evidence>
<evidence type="ECO:0000313" key="2">
    <source>
        <dbReference type="Proteomes" id="UP000199468"/>
    </source>
</evidence>
<proteinExistence type="predicted"/>
<evidence type="ECO:0008006" key="3">
    <source>
        <dbReference type="Google" id="ProtNLM"/>
    </source>
</evidence>
<comment type="caution">
    <text evidence="1">The sequence shown here is derived from an EMBL/GenBank/DDBJ whole genome shotgun (WGS) entry which is preliminary data.</text>
</comment>
<dbReference type="Proteomes" id="UP000199468">
    <property type="component" value="Unassembled WGS sequence"/>
</dbReference>
<dbReference type="EMBL" id="FNBZ01000008">
    <property type="protein sequence ID" value="SDH33216.1"/>
    <property type="molecule type" value="Genomic_DNA"/>
</dbReference>
<gene>
    <name evidence="1" type="ORF">SAMN05421844_10848</name>
</gene>
<name>A0ABY0P4U3_9HYPH</name>